<evidence type="ECO:0000256" key="5">
    <source>
        <dbReference type="PROSITE-ProRule" id="PRU00070"/>
    </source>
</evidence>
<feature type="compositionally biased region" description="Low complexity" evidence="6">
    <location>
        <begin position="140"/>
        <end position="149"/>
    </location>
</feature>
<dbReference type="GO" id="GO:0007548">
    <property type="term" value="P:sex differentiation"/>
    <property type="evidence" value="ECO:0007669"/>
    <property type="project" value="TreeGrafter"/>
</dbReference>
<dbReference type="EMBL" id="LJIJ01002060">
    <property type="protein sequence ID" value="ODM90279.1"/>
    <property type="molecule type" value="Genomic_DNA"/>
</dbReference>
<evidence type="ECO:0000313" key="8">
    <source>
        <dbReference type="EMBL" id="ODM90279.1"/>
    </source>
</evidence>
<feature type="DNA-binding region" description="DM" evidence="5">
    <location>
        <begin position="28"/>
        <end position="75"/>
    </location>
</feature>
<dbReference type="SMART" id="SM00301">
    <property type="entry name" value="DM"/>
    <property type="match status" value="1"/>
</dbReference>
<dbReference type="PROSITE" id="PS50809">
    <property type="entry name" value="DM_2"/>
    <property type="match status" value="1"/>
</dbReference>
<dbReference type="Gene3D" id="4.10.1040.10">
    <property type="entry name" value="DM DNA-binding domain"/>
    <property type="match status" value="1"/>
</dbReference>
<evidence type="ECO:0000256" key="4">
    <source>
        <dbReference type="ARBA" id="ARBA00023242"/>
    </source>
</evidence>
<evidence type="ECO:0000313" key="9">
    <source>
        <dbReference type="Proteomes" id="UP000094527"/>
    </source>
</evidence>
<feature type="non-terminal residue" evidence="8">
    <location>
        <position position="1"/>
    </location>
</feature>
<protein>
    <submittedName>
        <fullName evidence="8">Doublesex-and mab-3-related transcription factor 1</fullName>
    </submittedName>
</protein>
<dbReference type="GO" id="GO:0000978">
    <property type="term" value="F:RNA polymerase II cis-regulatory region sequence-specific DNA binding"/>
    <property type="evidence" value="ECO:0007669"/>
    <property type="project" value="TreeGrafter"/>
</dbReference>
<evidence type="ECO:0000259" key="7">
    <source>
        <dbReference type="PROSITE" id="PS50809"/>
    </source>
</evidence>
<sequence length="257" mass="29462">QAAENRVTRAVNGAKHGPQIKKPRNPNCALCQNHGKVVPIKAHKRYCPWKDCTCSKCNLTNYRRKFVASQIAARRAVIQDRERKMMEMRTKQNNVNKVAKVLPKERISFSNKTFEKSPINLSTPRGSFESPSTSGTFTESATSSGNLSSSSSSFGSSEYFHKDGSSKQFVGFPWMKSTPPVYQLPEPLQVPNTMFCRSHETNYPIYRIRQDFGEDYKLAAAKLFEARYGTRAQIEMEERLRFYSAYYHLAPFLNRQY</sequence>
<dbReference type="InterPro" id="IPR001275">
    <property type="entry name" value="DM_DNA-bd"/>
</dbReference>
<keyword evidence="1 5" id="KW-0479">Metal-binding</keyword>
<evidence type="ECO:0000256" key="2">
    <source>
        <dbReference type="ARBA" id="ARBA00022833"/>
    </source>
</evidence>
<reference evidence="8 9" key="1">
    <citation type="journal article" date="2016" name="Genome Biol. Evol.">
        <title>Gene Family Evolution Reflects Adaptation to Soil Environmental Stressors in the Genome of the Collembolan Orchesella cincta.</title>
        <authorList>
            <person name="Faddeeva-Vakhrusheva A."/>
            <person name="Derks M.F."/>
            <person name="Anvar S.Y."/>
            <person name="Agamennone V."/>
            <person name="Suring W."/>
            <person name="Smit S."/>
            <person name="van Straalen N.M."/>
            <person name="Roelofs D."/>
        </authorList>
    </citation>
    <scope>NUCLEOTIDE SEQUENCE [LARGE SCALE GENOMIC DNA]</scope>
    <source>
        <tissue evidence="8">Mixed pool</tissue>
    </source>
</reference>
<dbReference type="PANTHER" id="PTHR12322">
    <property type="entry name" value="DOUBLESEX AND MAB-3 RELATED TRANSCRIPTION FACTOR DMRT"/>
    <property type="match status" value="1"/>
</dbReference>
<feature type="region of interest" description="Disordered" evidence="6">
    <location>
        <begin position="1"/>
        <end position="21"/>
    </location>
</feature>
<dbReference type="PROSITE" id="PS40000">
    <property type="entry name" value="DM_1"/>
    <property type="match status" value="1"/>
</dbReference>
<evidence type="ECO:0000256" key="3">
    <source>
        <dbReference type="ARBA" id="ARBA00023125"/>
    </source>
</evidence>
<feature type="compositionally biased region" description="Polar residues" evidence="6">
    <location>
        <begin position="119"/>
        <end position="139"/>
    </location>
</feature>
<dbReference type="Proteomes" id="UP000094527">
    <property type="component" value="Unassembled WGS sequence"/>
</dbReference>
<dbReference type="Pfam" id="PF00751">
    <property type="entry name" value="DM"/>
    <property type="match status" value="1"/>
</dbReference>
<comment type="subcellular location">
    <subcellularLocation>
        <location evidence="5">Nucleus</location>
    </subcellularLocation>
</comment>
<dbReference type="GO" id="GO:0000981">
    <property type="term" value="F:DNA-binding transcription factor activity, RNA polymerase II-specific"/>
    <property type="evidence" value="ECO:0007669"/>
    <property type="project" value="TreeGrafter"/>
</dbReference>
<proteinExistence type="predicted"/>
<dbReference type="GO" id="GO:0005634">
    <property type="term" value="C:nucleus"/>
    <property type="evidence" value="ECO:0007669"/>
    <property type="project" value="UniProtKB-SubCell"/>
</dbReference>
<comment type="caution">
    <text evidence="8">The sequence shown here is derived from an EMBL/GenBank/DDBJ whole genome shotgun (WGS) entry which is preliminary data.</text>
</comment>
<dbReference type="SUPFAM" id="SSF82927">
    <property type="entry name" value="Cysteine-rich DNA binding domain, (DM domain)"/>
    <property type="match status" value="1"/>
</dbReference>
<evidence type="ECO:0000256" key="6">
    <source>
        <dbReference type="SAM" id="MobiDB-lite"/>
    </source>
</evidence>
<gene>
    <name evidence="8" type="ORF">Ocin01_16403</name>
</gene>
<accession>A0A1D2MBH5</accession>
<dbReference type="OrthoDB" id="5842031at2759"/>
<keyword evidence="2 5" id="KW-0862">Zinc</keyword>
<dbReference type="PANTHER" id="PTHR12322:SF53">
    <property type="entry name" value="DOUBLESEX-MAB RELATED 11E"/>
    <property type="match status" value="1"/>
</dbReference>
<organism evidence="8 9">
    <name type="scientific">Orchesella cincta</name>
    <name type="common">Springtail</name>
    <name type="synonym">Podura cincta</name>
    <dbReference type="NCBI Taxonomy" id="48709"/>
    <lineage>
        <taxon>Eukaryota</taxon>
        <taxon>Metazoa</taxon>
        <taxon>Ecdysozoa</taxon>
        <taxon>Arthropoda</taxon>
        <taxon>Hexapoda</taxon>
        <taxon>Collembola</taxon>
        <taxon>Entomobryomorpha</taxon>
        <taxon>Entomobryoidea</taxon>
        <taxon>Orchesellidae</taxon>
        <taxon>Orchesellinae</taxon>
        <taxon>Orchesella</taxon>
    </lineage>
</organism>
<dbReference type="GO" id="GO:0046872">
    <property type="term" value="F:metal ion binding"/>
    <property type="evidence" value="ECO:0007669"/>
    <property type="project" value="UniProtKB-KW"/>
</dbReference>
<keyword evidence="9" id="KW-1185">Reference proteome</keyword>
<feature type="domain" description="DM" evidence="7">
    <location>
        <begin position="28"/>
        <end position="75"/>
    </location>
</feature>
<dbReference type="AlphaFoldDB" id="A0A1D2MBH5"/>
<feature type="region of interest" description="Disordered" evidence="6">
    <location>
        <begin position="118"/>
        <end position="149"/>
    </location>
</feature>
<dbReference type="STRING" id="48709.A0A1D2MBH5"/>
<dbReference type="InterPro" id="IPR036407">
    <property type="entry name" value="DM_DNA-bd_sf"/>
</dbReference>
<evidence type="ECO:0000256" key="1">
    <source>
        <dbReference type="ARBA" id="ARBA00022723"/>
    </source>
</evidence>
<keyword evidence="4 5" id="KW-0539">Nucleus</keyword>
<dbReference type="InterPro" id="IPR026607">
    <property type="entry name" value="DMRT"/>
</dbReference>
<keyword evidence="3 5" id="KW-0238">DNA-binding</keyword>
<name>A0A1D2MBH5_ORCCI</name>